<gene>
    <name evidence="2" type="ORF">N476_22075</name>
</gene>
<sequence>MLGKISKKGSQAKLFAPFGLNICNVITGLISMGLN</sequence>
<protein>
    <submittedName>
        <fullName evidence="2">Uncharacterized protein</fullName>
    </submittedName>
</protein>
<feature type="transmembrane region" description="Helical" evidence="1">
    <location>
        <begin position="12"/>
        <end position="34"/>
    </location>
</feature>
<keyword evidence="1" id="KW-0812">Transmembrane</keyword>
<name>A0A167D1E0_9GAMM</name>
<reference evidence="2 3" key="1">
    <citation type="submission" date="2013-07" db="EMBL/GenBank/DDBJ databases">
        <title>Comparative Genomic and Metabolomic Analysis of Twelve Strains of Pseudoalteromonas luteoviolacea.</title>
        <authorList>
            <person name="Vynne N.G."/>
            <person name="Mansson M."/>
            <person name="Gram L."/>
        </authorList>
    </citation>
    <scope>NUCLEOTIDE SEQUENCE [LARGE SCALE GENOMIC DNA]</scope>
    <source>
        <strain evidence="2 3">H33</strain>
    </source>
</reference>
<proteinExistence type="predicted"/>
<keyword evidence="1" id="KW-1133">Transmembrane helix</keyword>
<comment type="caution">
    <text evidence="2">The sequence shown here is derived from an EMBL/GenBank/DDBJ whole genome shotgun (WGS) entry which is preliminary data.</text>
</comment>
<dbReference type="AlphaFoldDB" id="A0A167D1E0"/>
<accession>A0A167D1E0</accession>
<dbReference type="Proteomes" id="UP000076503">
    <property type="component" value="Unassembled WGS sequence"/>
</dbReference>
<keyword evidence="1" id="KW-0472">Membrane</keyword>
<organism evidence="2 3">
    <name type="scientific">Pseudoalteromonas luteoviolacea H33</name>
    <dbReference type="NCBI Taxonomy" id="1365251"/>
    <lineage>
        <taxon>Bacteria</taxon>
        <taxon>Pseudomonadati</taxon>
        <taxon>Pseudomonadota</taxon>
        <taxon>Gammaproteobacteria</taxon>
        <taxon>Alteromonadales</taxon>
        <taxon>Pseudoalteromonadaceae</taxon>
        <taxon>Pseudoalteromonas</taxon>
    </lineage>
</organism>
<evidence type="ECO:0000313" key="2">
    <source>
        <dbReference type="EMBL" id="KZN48310.1"/>
    </source>
</evidence>
<evidence type="ECO:0000313" key="3">
    <source>
        <dbReference type="Proteomes" id="UP000076503"/>
    </source>
</evidence>
<dbReference type="PATRIC" id="fig|1365251.3.peg.3886"/>
<dbReference type="EMBL" id="AUXZ01000092">
    <property type="protein sequence ID" value="KZN48310.1"/>
    <property type="molecule type" value="Genomic_DNA"/>
</dbReference>
<evidence type="ECO:0000256" key="1">
    <source>
        <dbReference type="SAM" id="Phobius"/>
    </source>
</evidence>